<comment type="caution">
    <text evidence="7">The sequence shown here is derived from an EMBL/GenBank/DDBJ whole genome shotgun (WGS) entry which is preliminary data.</text>
</comment>
<keyword evidence="8" id="KW-1185">Reference proteome</keyword>
<dbReference type="Pfam" id="PF00691">
    <property type="entry name" value="OmpA"/>
    <property type="match status" value="1"/>
</dbReference>
<evidence type="ECO:0000313" key="7">
    <source>
        <dbReference type="EMBL" id="MBF8176234.1"/>
    </source>
</evidence>
<dbReference type="EMBL" id="JADOEL010000001">
    <property type="protein sequence ID" value="MBF8176234.1"/>
    <property type="molecule type" value="Genomic_DNA"/>
</dbReference>
<dbReference type="PANTHER" id="PTHR30329:SF21">
    <property type="entry name" value="LIPOPROTEIN YIAD-RELATED"/>
    <property type="match status" value="1"/>
</dbReference>
<dbReference type="CDD" id="cd07185">
    <property type="entry name" value="OmpA_C-like"/>
    <property type="match status" value="1"/>
</dbReference>
<feature type="signal peptide" evidence="5">
    <location>
        <begin position="1"/>
        <end position="19"/>
    </location>
</feature>
<dbReference type="PRINTS" id="PR01021">
    <property type="entry name" value="OMPADOMAIN"/>
</dbReference>
<accession>A0ABS0EQE4</accession>
<feature type="chain" id="PRO_5045756135" evidence="5">
    <location>
        <begin position="20"/>
        <end position="222"/>
    </location>
</feature>
<dbReference type="PANTHER" id="PTHR30329">
    <property type="entry name" value="STATOR ELEMENT OF FLAGELLAR MOTOR COMPLEX"/>
    <property type="match status" value="1"/>
</dbReference>
<dbReference type="InterPro" id="IPR050330">
    <property type="entry name" value="Bact_OuterMem_StrucFunc"/>
</dbReference>
<name>A0ABS0EQE4_9BURK</name>
<gene>
    <name evidence="7" type="ORF">IXC47_00905</name>
</gene>
<dbReference type="PROSITE" id="PS51123">
    <property type="entry name" value="OMPA_2"/>
    <property type="match status" value="1"/>
</dbReference>
<evidence type="ECO:0000256" key="5">
    <source>
        <dbReference type="SAM" id="SignalP"/>
    </source>
</evidence>
<evidence type="ECO:0000256" key="1">
    <source>
        <dbReference type="ARBA" id="ARBA00004442"/>
    </source>
</evidence>
<dbReference type="SUPFAM" id="SSF103088">
    <property type="entry name" value="OmpA-like"/>
    <property type="match status" value="1"/>
</dbReference>
<evidence type="ECO:0000256" key="2">
    <source>
        <dbReference type="ARBA" id="ARBA00023136"/>
    </source>
</evidence>
<evidence type="ECO:0000313" key="8">
    <source>
        <dbReference type="Proteomes" id="UP000657372"/>
    </source>
</evidence>
<feature type="domain" description="OmpA-like" evidence="6">
    <location>
        <begin position="97"/>
        <end position="221"/>
    </location>
</feature>
<keyword evidence="2 4" id="KW-0472">Membrane</keyword>
<dbReference type="RefSeq" id="WP_195874431.1">
    <property type="nucleotide sequence ID" value="NZ_JADOEL010000001.1"/>
</dbReference>
<proteinExistence type="predicted"/>
<evidence type="ECO:0000256" key="4">
    <source>
        <dbReference type="PROSITE-ProRule" id="PRU00473"/>
    </source>
</evidence>
<dbReference type="InterPro" id="IPR006664">
    <property type="entry name" value="OMP_bac"/>
</dbReference>
<evidence type="ECO:0000259" key="6">
    <source>
        <dbReference type="PROSITE" id="PS51123"/>
    </source>
</evidence>
<sequence length="222" mass="23166">MINKVVLGLLLGASSSYVAAQTDIQVPANNAYAQDSRGVVTRSAFGLCWRSGTWTPADAVPGCDGALVSPIPNPIAPDVASHLDGKVAPLALAANPCDFTIALESDQTFGLNQAVLNRAAKNRIDRDVLPKLTACNGASSMTITGYTDLLGNAHSNQALSEKRAAAVAGYLKKKGVTVNMKVAGAGATQPVKECDSKLSRTKLVACLAPNRRVLIEMHSLPK</sequence>
<reference evidence="7 8" key="1">
    <citation type="submission" date="2020-11" db="EMBL/GenBank/DDBJ databases">
        <title>WGS of Herminiimonas contaminans strain Marseille-Q4544 isolated from planarians Schmidtea mediterranea.</title>
        <authorList>
            <person name="Kangale L."/>
        </authorList>
    </citation>
    <scope>NUCLEOTIDE SEQUENCE [LARGE SCALE GENOMIC DNA]</scope>
    <source>
        <strain evidence="7 8">Marseille-Q4544</strain>
    </source>
</reference>
<dbReference type="Proteomes" id="UP000657372">
    <property type="component" value="Unassembled WGS sequence"/>
</dbReference>
<keyword evidence="3" id="KW-0998">Cell outer membrane</keyword>
<dbReference type="InterPro" id="IPR036737">
    <property type="entry name" value="OmpA-like_sf"/>
</dbReference>
<dbReference type="Gene3D" id="3.30.1330.60">
    <property type="entry name" value="OmpA-like domain"/>
    <property type="match status" value="1"/>
</dbReference>
<protein>
    <submittedName>
        <fullName evidence="7">OmpA family protein</fullName>
    </submittedName>
</protein>
<organism evidence="7 8">
    <name type="scientific">Herminiimonas contaminans</name>
    <dbReference type="NCBI Taxonomy" id="1111140"/>
    <lineage>
        <taxon>Bacteria</taxon>
        <taxon>Pseudomonadati</taxon>
        <taxon>Pseudomonadota</taxon>
        <taxon>Betaproteobacteria</taxon>
        <taxon>Burkholderiales</taxon>
        <taxon>Oxalobacteraceae</taxon>
        <taxon>Herminiimonas</taxon>
    </lineage>
</organism>
<keyword evidence="5" id="KW-0732">Signal</keyword>
<comment type="subcellular location">
    <subcellularLocation>
        <location evidence="1">Cell outer membrane</location>
    </subcellularLocation>
</comment>
<dbReference type="InterPro" id="IPR006665">
    <property type="entry name" value="OmpA-like"/>
</dbReference>
<evidence type="ECO:0000256" key="3">
    <source>
        <dbReference type="ARBA" id="ARBA00023237"/>
    </source>
</evidence>